<dbReference type="EMBL" id="JACHDB010000001">
    <property type="protein sequence ID" value="MBB5432549.1"/>
    <property type="molecule type" value="Genomic_DNA"/>
</dbReference>
<dbReference type="GO" id="GO:0019344">
    <property type="term" value="P:cysteine biosynthetic process"/>
    <property type="evidence" value="ECO:0007669"/>
    <property type="project" value="TreeGrafter"/>
</dbReference>
<gene>
    <name evidence="12" type="ORF">HDA36_002633</name>
</gene>
<keyword evidence="7 11" id="KW-1133">Transmembrane helix</keyword>
<dbReference type="GO" id="GO:0009675">
    <property type="term" value="F:high-affinity sulfate:proton symporter activity"/>
    <property type="evidence" value="ECO:0007669"/>
    <property type="project" value="TreeGrafter"/>
</dbReference>
<dbReference type="RefSeq" id="WP_184392104.1">
    <property type="nucleotide sequence ID" value="NZ_BAAAJD010000043.1"/>
</dbReference>
<feature type="transmembrane region" description="Helical" evidence="11">
    <location>
        <begin position="167"/>
        <end position="190"/>
    </location>
</feature>
<evidence type="ECO:0000256" key="6">
    <source>
        <dbReference type="ARBA" id="ARBA00022692"/>
    </source>
</evidence>
<dbReference type="GO" id="GO:0005886">
    <property type="term" value="C:plasma membrane"/>
    <property type="evidence" value="ECO:0007669"/>
    <property type="project" value="TreeGrafter"/>
</dbReference>
<protein>
    <submittedName>
        <fullName evidence="12">CysZ protein</fullName>
    </submittedName>
</protein>
<dbReference type="AlphaFoldDB" id="A0A7W8VE43"/>
<dbReference type="InterPro" id="IPR059112">
    <property type="entry name" value="CysZ/EI24"/>
</dbReference>
<keyword evidence="5" id="KW-0028">Amino-acid biosynthesis</keyword>
<feature type="transmembrane region" description="Helical" evidence="11">
    <location>
        <begin position="142"/>
        <end position="161"/>
    </location>
</feature>
<dbReference type="PANTHER" id="PTHR37468:SF1">
    <property type="entry name" value="SULFATE TRANSPORTER CYSZ"/>
    <property type="match status" value="1"/>
</dbReference>
<evidence type="ECO:0000313" key="12">
    <source>
        <dbReference type="EMBL" id="MBB5432549.1"/>
    </source>
</evidence>
<evidence type="ECO:0000256" key="3">
    <source>
        <dbReference type="ARBA" id="ARBA00022475"/>
    </source>
</evidence>
<keyword evidence="6 11" id="KW-0812">Transmembrane</keyword>
<feature type="transmembrane region" description="Helical" evidence="11">
    <location>
        <begin position="211"/>
        <end position="236"/>
    </location>
</feature>
<feature type="transmembrane region" description="Helical" evidence="11">
    <location>
        <begin position="78"/>
        <end position="103"/>
    </location>
</feature>
<sequence>MISTVRDVFSGAAILLRGAGMVLRRPKLFFLGAIPPLFTSLLFVAVLVALVANIDDLAAWITPFADGWAEGWRTTVRVAAGAVLVAGTVLLMVVGFTGLTLALGSPLYDLIAEAVEEELGDAPPESEEPLVSSMARSIRQSLVIVAITALVSLPLFAAGFIPVVGQTVIPVLSALFGGWMLGMELVGAAFDRRGLIRLGDRRRAMAGHKALSLGFAVPCYLLLAIPFVAVVVFPAATAGGTILTRRLLPASRPGTPPQPGGRGPAGPPAGPHGGPPQSPFPGPPQGPYGDPPQGPPGGPSAPYGGGPYGPR</sequence>
<keyword evidence="4" id="KW-0997">Cell inner membrane</keyword>
<evidence type="ECO:0000256" key="1">
    <source>
        <dbReference type="ARBA" id="ARBA00004141"/>
    </source>
</evidence>
<keyword evidence="13" id="KW-1185">Reference proteome</keyword>
<feature type="region of interest" description="Disordered" evidence="10">
    <location>
        <begin position="247"/>
        <end position="311"/>
    </location>
</feature>
<evidence type="ECO:0000256" key="7">
    <source>
        <dbReference type="ARBA" id="ARBA00022989"/>
    </source>
</evidence>
<evidence type="ECO:0000256" key="8">
    <source>
        <dbReference type="ARBA" id="ARBA00023032"/>
    </source>
</evidence>
<evidence type="ECO:0000313" key="13">
    <source>
        <dbReference type="Proteomes" id="UP000572635"/>
    </source>
</evidence>
<dbReference type="Proteomes" id="UP000572635">
    <property type="component" value="Unassembled WGS sequence"/>
</dbReference>
<evidence type="ECO:0000256" key="5">
    <source>
        <dbReference type="ARBA" id="ARBA00022605"/>
    </source>
</evidence>
<organism evidence="12 13">
    <name type="scientific">Nocardiopsis composta</name>
    <dbReference type="NCBI Taxonomy" id="157465"/>
    <lineage>
        <taxon>Bacteria</taxon>
        <taxon>Bacillati</taxon>
        <taxon>Actinomycetota</taxon>
        <taxon>Actinomycetes</taxon>
        <taxon>Streptosporangiales</taxon>
        <taxon>Nocardiopsidaceae</taxon>
        <taxon>Nocardiopsis</taxon>
    </lineage>
</organism>
<keyword evidence="9 11" id="KW-0472">Membrane</keyword>
<comment type="caution">
    <text evidence="12">The sequence shown here is derived from an EMBL/GenBank/DDBJ whole genome shotgun (WGS) entry which is preliminary data.</text>
</comment>
<reference evidence="12 13" key="1">
    <citation type="submission" date="2020-08" db="EMBL/GenBank/DDBJ databases">
        <title>Sequencing the genomes of 1000 actinobacteria strains.</title>
        <authorList>
            <person name="Klenk H.-P."/>
        </authorList>
    </citation>
    <scope>NUCLEOTIDE SEQUENCE [LARGE SCALE GENOMIC DNA]</scope>
    <source>
        <strain evidence="12 13">DSM 44551</strain>
    </source>
</reference>
<keyword evidence="3" id="KW-1003">Cell membrane</keyword>
<comment type="subcellular location">
    <subcellularLocation>
        <location evidence="1">Membrane</location>
        <topology evidence="1">Multi-pass membrane protein</topology>
    </subcellularLocation>
</comment>
<name>A0A7W8VE43_9ACTN</name>
<dbReference type="GO" id="GO:0000103">
    <property type="term" value="P:sulfate assimilation"/>
    <property type="evidence" value="ECO:0007669"/>
    <property type="project" value="TreeGrafter"/>
</dbReference>
<dbReference type="InterPro" id="IPR050480">
    <property type="entry name" value="CysZ-like"/>
</dbReference>
<keyword evidence="8" id="KW-0764">Sulfate transport</keyword>
<keyword evidence="2" id="KW-0813">Transport</keyword>
<evidence type="ECO:0000256" key="11">
    <source>
        <dbReference type="SAM" id="Phobius"/>
    </source>
</evidence>
<dbReference type="PANTHER" id="PTHR37468">
    <property type="entry name" value="SULFATE TRANSPORTER CYSZ"/>
    <property type="match status" value="1"/>
</dbReference>
<dbReference type="Pfam" id="PF07264">
    <property type="entry name" value="EI24"/>
    <property type="match status" value="1"/>
</dbReference>
<feature type="compositionally biased region" description="Pro residues" evidence="10">
    <location>
        <begin position="254"/>
        <end position="299"/>
    </location>
</feature>
<feature type="transmembrane region" description="Helical" evidence="11">
    <location>
        <begin position="28"/>
        <end position="52"/>
    </location>
</feature>
<evidence type="ECO:0000256" key="4">
    <source>
        <dbReference type="ARBA" id="ARBA00022519"/>
    </source>
</evidence>
<evidence type="ECO:0000256" key="2">
    <source>
        <dbReference type="ARBA" id="ARBA00022448"/>
    </source>
</evidence>
<proteinExistence type="predicted"/>
<accession>A0A7W8VE43</accession>
<evidence type="ECO:0000256" key="9">
    <source>
        <dbReference type="ARBA" id="ARBA00023136"/>
    </source>
</evidence>
<evidence type="ECO:0000256" key="10">
    <source>
        <dbReference type="SAM" id="MobiDB-lite"/>
    </source>
</evidence>